<evidence type="ECO:0000313" key="7">
    <source>
        <dbReference type="Proteomes" id="UP000327493"/>
    </source>
</evidence>
<comment type="subcellular location">
    <subcellularLocation>
        <location evidence="1">Membrane</location>
        <topology evidence="1">Multi-pass membrane protein</topology>
    </subcellularLocation>
</comment>
<evidence type="ECO:0000256" key="5">
    <source>
        <dbReference type="SAM" id="Phobius"/>
    </source>
</evidence>
<dbReference type="Gene3D" id="1.20.1070.10">
    <property type="entry name" value="Rhodopsin 7-helix transmembrane proteins"/>
    <property type="match status" value="1"/>
</dbReference>
<dbReference type="EMBL" id="VOFY01000020">
    <property type="protein sequence ID" value="KAA8582309.1"/>
    <property type="molecule type" value="Genomic_DNA"/>
</dbReference>
<evidence type="ECO:0000256" key="1">
    <source>
        <dbReference type="ARBA" id="ARBA00004141"/>
    </source>
</evidence>
<name>A0A5J5CN43_9PERO</name>
<sequence length="104" mass="11472">MTVQRIVLQNTAAGKAQATSSIKTNSFSILGLFLQLGITWAFAVFSYGPLLIASYYIFTILNSFQGFFLFIYYFNSSTIAREDRSFTASGSTTDTSNTVVTNPH</sequence>
<comment type="caution">
    <text evidence="6">The sequence shown here is derived from an EMBL/GenBank/DDBJ whole genome shotgun (WGS) entry which is preliminary data.</text>
</comment>
<keyword evidence="4 5" id="KW-0472">Membrane</keyword>
<dbReference type="GO" id="GO:0007189">
    <property type="term" value="P:adenylate cyclase-activating G protein-coupled receptor signaling pathway"/>
    <property type="evidence" value="ECO:0007669"/>
    <property type="project" value="TreeGrafter"/>
</dbReference>
<keyword evidence="2 5" id="KW-0812">Transmembrane</keyword>
<evidence type="ECO:0000256" key="4">
    <source>
        <dbReference type="ARBA" id="ARBA00023136"/>
    </source>
</evidence>
<accession>A0A5J5CN43</accession>
<organism evidence="6 7">
    <name type="scientific">Etheostoma spectabile</name>
    <name type="common">orangethroat darter</name>
    <dbReference type="NCBI Taxonomy" id="54343"/>
    <lineage>
        <taxon>Eukaryota</taxon>
        <taxon>Metazoa</taxon>
        <taxon>Chordata</taxon>
        <taxon>Craniata</taxon>
        <taxon>Vertebrata</taxon>
        <taxon>Euteleostomi</taxon>
        <taxon>Actinopterygii</taxon>
        <taxon>Neopterygii</taxon>
        <taxon>Teleostei</taxon>
        <taxon>Neoteleostei</taxon>
        <taxon>Acanthomorphata</taxon>
        <taxon>Eupercaria</taxon>
        <taxon>Perciformes</taxon>
        <taxon>Percoidei</taxon>
        <taxon>Percidae</taxon>
        <taxon>Etheostomatinae</taxon>
        <taxon>Etheostoma</taxon>
    </lineage>
</organism>
<evidence type="ECO:0008006" key="8">
    <source>
        <dbReference type="Google" id="ProtNLM"/>
    </source>
</evidence>
<dbReference type="Pfam" id="PF00002">
    <property type="entry name" value="7tm_2"/>
    <property type="match status" value="1"/>
</dbReference>
<dbReference type="Proteomes" id="UP000327493">
    <property type="component" value="Chromosome 20"/>
</dbReference>
<evidence type="ECO:0000256" key="3">
    <source>
        <dbReference type="ARBA" id="ARBA00022989"/>
    </source>
</evidence>
<reference evidence="6 7" key="1">
    <citation type="submission" date="2019-08" db="EMBL/GenBank/DDBJ databases">
        <title>A chromosome-level genome assembly, high-density linkage maps, and genome scans reveal the genomic architecture of hybrid incompatibilities underlying speciation via character displacement in darters (Percidae: Etheostominae).</title>
        <authorList>
            <person name="Moran R.L."/>
            <person name="Catchen J.M."/>
            <person name="Fuller R.C."/>
        </authorList>
    </citation>
    <scope>NUCLEOTIDE SEQUENCE [LARGE SCALE GENOMIC DNA]</scope>
    <source>
        <strain evidence="6">EspeVRDwgs_2016</strain>
        <tissue evidence="6">Muscle</tissue>
    </source>
</reference>
<dbReference type="AlphaFoldDB" id="A0A5J5CN43"/>
<protein>
    <recommendedName>
        <fullName evidence="8">G-protein coupled receptors family 2 profile 2 domain-containing protein</fullName>
    </recommendedName>
</protein>
<gene>
    <name evidence="6" type="ORF">FQN60_009049</name>
</gene>
<dbReference type="InterPro" id="IPR000832">
    <property type="entry name" value="GPCR_2_secretin-like"/>
</dbReference>
<evidence type="ECO:0000256" key="2">
    <source>
        <dbReference type="ARBA" id="ARBA00022692"/>
    </source>
</evidence>
<dbReference type="PANTHER" id="PTHR12011:SF474">
    <property type="entry name" value="ADHESION G PROTEIN-COUPLED RECEPTOR G11-RELATED"/>
    <property type="match status" value="1"/>
</dbReference>
<feature type="transmembrane region" description="Helical" evidence="5">
    <location>
        <begin position="53"/>
        <end position="74"/>
    </location>
</feature>
<proteinExistence type="predicted"/>
<evidence type="ECO:0000313" key="6">
    <source>
        <dbReference type="EMBL" id="KAA8582309.1"/>
    </source>
</evidence>
<dbReference type="PANTHER" id="PTHR12011">
    <property type="entry name" value="ADHESION G-PROTEIN COUPLED RECEPTOR"/>
    <property type="match status" value="1"/>
</dbReference>
<feature type="transmembrane region" description="Helical" evidence="5">
    <location>
        <begin position="27"/>
        <end position="47"/>
    </location>
</feature>
<dbReference type="GO" id="GO:0004930">
    <property type="term" value="F:G protein-coupled receptor activity"/>
    <property type="evidence" value="ECO:0007669"/>
    <property type="project" value="InterPro"/>
</dbReference>
<dbReference type="GO" id="GO:0005886">
    <property type="term" value="C:plasma membrane"/>
    <property type="evidence" value="ECO:0007669"/>
    <property type="project" value="TreeGrafter"/>
</dbReference>
<keyword evidence="7" id="KW-1185">Reference proteome</keyword>
<keyword evidence="3 5" id="KW-1133">Transmembrane helix</keyword>